<dbReference type="AlphaFoldDB" id="A0A9X4B4C9"/>
<dbReference type="Proteomes" id="UP001141183">
    <property type="component" value="Unassembled WGS sequence"/>
</dbReference>
<reference evidence="1" key="1">
    <citation type="submission" date="2022-05" db="EMBL/GenBank/DDBJ databases">
        <title>Draft genome sequence of Clostridium tertium strain CP3 isolated from Peru.</title>
        <authorList>
            <person name="Hurtado R."/>
            <person name="Lima L."/>
            <person name="Sousa T."/>
            <person name="Jaiswal A.K."/>
            <person name="Tiwari S."/>
            <person name="Maturrano L."/>
            <person name="Brenig B."/>
            <person name="Azevedo V."/>
        </authorList>
    </citation>
    <scope>NUCLEOTIDE SEQUENCE</scope>
    <source>
        <strain evidence="1">CP3</strain>
    </source>
</reference>
<sequence length="208" mass="23462">MAEFGGFFNSVNGDRKYKSEDFANYFKTFISNGINPSTDNLKVVKVSNSQIKILSGSACINGYLYLNTAELTKAISTGVTRIDRVVLRLDIVNRLLNIAIVQGTSTSPPALTRNSSVHELSLAKITIKNTTITVEDERGQVSLCGYMTFLGKDDLQSMWDLFNQQWENQKIIWQDWFTNMQGQSIRGIFIQEKVPEIHKVGDIWIELA</sequence>
<evidence type="ECO:0000313" key="1">
    <source>
        <dbReference type="EMBL" id="MDC4242526.1"/>
    </source>
</evidence>
<name>A0A9X4B4C9_9CLOT</name>
<dbReference type="RefSeq" id="WP_271846219.1">
    <property type="nucleotide sequence ID" value="NZ_JAMRYU010000037.1"/>
</dbReference>
<comment type="caution">
    <text evidence="1">The sequence shown here is derived from an EMBL/GenBank/DDBJ whole genome shotgun (WGS) entry which is preliminary data.</text>
</comment>
<keyword evidence="2" id="KW-1185">Reference proteome</keyword>
<evidence type="ECO:0000313" key="2">
    <source>
        <dbReference type="Proteomes" id="UP001141183"/>
    </source>
</evidence>
<gene>
    <name evidence="1" type="ORF">NE398_20560</name>
</gene>
<organism evidence="1 2">
    <name type="scientific">Clostridium tertium</name>
    <dbReference type="NCBI Taxonomy" id="1559"/>
    <lineage>
        <taxon>Bacteria</taxon>
        <taxon>Bacillati</taxon>
        <taxon>Bacillota</taxon>
        <taxon>Clostridia</taxon>
        <taxon>Eubacteriales</taxon>
        <taxon>Clostridiaceae</taxon>
        <taxon>Clostridium</taxon>
    </lineage>
</organism>
<protein>
    <submittedName>
        <fullName evidence="1">Uncharacterized protein</fullName>
    </submittedName>
</protein>
<accession>A0A9X4B4C9</accession>
<proteinExistence type="predicted"/>
<dbReference type="EMBL" id="JAMRYU010000037">
    <property type="protein sequence ID" value="MDC4242526.1"/>
    <property type="molecule type" value="Genomic_DNA"/>
</dbReference>